<dbReference type="HOGENOM" id="CLU_000288_35_6_1"/>
<dbReference type="PROSITE" id="PS51473">
    <property type="entry name" value="GNK2"/>
    <property type="match status" value="2"/>
</dbReference>
<sequence>MSSNLSLYLLPILLLLMPLTTRASSLPLTSFQCNGTTLPPPLQKTLNKTLDCLESSTNSSSRGFCIKGKNSKIYGFAQCRGDQNPRNCSLCISEAKTKALSDCNGVSEARVYTENCVLFYQDRKFSGTGNPFPVNGPECGEIQEVPVNFTAKVSSLVAELVAEVDGKKGFGVRGDAVAGVYGLAQCWSVAVDGCRLCMQRAADALLGICLPKVEGKVVYDGCFLKYQNYPLVREALIEQGGAPAGEPGPSSITSKDRDHQKTSAIVLFVGGLILLVLSVTSILCFLKSTKFQDFVKKLRSEKQATAAAAYCFSGNLRMVSYFSYATLKKATDNFKQENMLGCGGFGPVFEGVLDDGQKVAIKKLSLNKSQQGESEFLTEVRLITSIQHKNLVRLLGCCSDGPERLLVYEYMSNGSLDRILYGKSDKFLNWQIRYQIILGIARGLQYLHEDSHFRIVHRDIKASNILLDAKFQPRIGDFGVARFFPEDLSYLSTKFAGTLGYTAPEYAIRGELSEKADIYSFGVLVLEIVSSRKNTDLTLSPDKQYLPEYVWKLHERLRILDLIDPKLKADGFEEKDFMQIIHVALLCLQPDSSLRPPMSEIVAMFTCKSDMLVTPVKPAFMVKRHRQNQTHSWETLSDGFPSIRSESPSFPRHISWGAPRTLEIP</sequence>
<dbReference type="AlphaFoldDB" id="W1PHF6"/>
<feature type="domain" description="Protein kinase" evidence="12">
    <location>
        <begin position="334"/>
        <end position="612"/>
    </location>
</feature>
<dbReference type="Pfam" id="PF07714">
    <property type="entry name" value="PK_Tyr_Ser-Thr"/>
    <property type="match status" value="1"/>
</dbReference>
<dbReference type="InterPro" id="IPR052059">
    <property type="entry name" value="CR_Ser/Thr_kinase"/>
</dbReference>
<dbReference type="OMA" id="RVYTENC"/>
<dbReference type="FunFam" id="3.30.200.20:FF:000327">
    <property type="entry name" value="Cysteine-rich receptor-like protein kinase 10"/>
    <property type="match status" value="1"/>
</dbReference>
<keyword evidence="2" id="KW-0808">Transferase</keyword>
<dbReference type="SMART" id="SM00220">
    <property type="entry name" value="S_TKc"/>
    <property type="match status" value="1"/>
</dbReference>
<dbReference type="Gene3D" id="3.30.200.20">
    <property type="entry name" value="Phosphorylase Kinase, domain 1"/>
    <property type="match status" value="1"/>
</dbReference>
<dbReference type="PROSITE" id="PS00108">
    <property type="entry name" value="PROTEIN_KINASE_ST"/>
    <property type="match status" value="1"/>
</dbReference>
<protein>
    <recommendedName>
        <fullName evidence="16">Protein kinase domain-containing protein</fullName>
    </recommendedName>
</protein>
<dbReference type="InterPro" id="IPR038408">
    <property type="entry name" value="GNK2_sf"/>
</dbReference>
<keyword evidence="9" id="KW-0325">Glycoprotein</keyword>
<name>W1PHF6_AMBTC</name>
<keyword evidence="7" id="KW-0067">ATP-binding</keyword>
<dbReference type="Gramene" id="ERN07408">
    <property type="protein sequence ID" value="ERN07408"/>
    <property type="gene ID" value="AMTR_s00019p00245130"/>
</dbReference>
<evidence type="ECO:0000259" key="12">
    <source>
        <dbReference type="PROSITE" id="PS50011"/>
    </source>
</evidence>
<dbReference type="InterPro" id="IPR001245">
    <property type="entry name" value="Ser-Thr/Tyr_kinase_cat_dom"/>
</dbReference>
<feature type="domain" description="Gnk2-homologous" evidence="13">
    <location>
        <begin position="131"/>
        <end position="231"/>
    </location>
</feature>
<dbReference type="GO" id="GO:0005524">
    <property type="term" value="F:ATP binding"/>
    <property type="evidence" value="ECO:0007669"/>
    <property type="project" value="UniProtKB-KW"/>
</dbReference>
<reference evidence="15" key="1">
    <citation type="journal article" date="2013" name="Science">
        <title>The Amborella genome and the evolution of flowering plants.</title>
        <authorList>
            <consortium name="Amborella Genome Project"/>
        </authorList>
    </citation>
    <scope>NUCLEOTIDE SEQUENCE [LARGE SCALE GENOMIC DNA]</scope>
</reference>
<accession>W1PHF6</accession>
<keyword evidence="10" id="KW-1133">Transmembrane helix</keyword>
<dbReference type="Pfam" id="PF01657">
    <property type="entry name" value="Stress-antifung"/>
    <property type="match status" value="2"/>
</dbReference>
<dbReference type="EMBL" id="KI393807">
    <property type="protein sequence ID" value="ERN07408.1"/>
    <property type="molecule type" value="Genomic_DNA"/>
</dbReference>
<keyword evidence="1" id="KW-0723">Serine/threonine-protein kinase</keyword>
<evidence type="ECO:0000256" key="9">
    <source>
        <dbReference type="ARBA" id="ARBA00023180"/>
    </source>
</evidence>
<evidence type="ECO:0000313" key="14">
    <source>
        <dbReference type="EMBL" id="ERN07408.1"/>
    </source>
</evidence>
<evidence type="ECO:0000259" key="13">
    <source>
        <dbReference type="PROSITE" id="PS51473"/>
    </source>
</evidence>
<dbReference type="SUPFAM" id="SSF56112">
    <property type="entry name" value="Protein kinase-like (PK-like)"/>
    <property type="match status" value="1"/>
</dbReference>
<keyword evidence="15" id="KW-1185">Reference proteome</keyword>
<feature type="transmembrane region" description="Helical" evidence="10">
    <location>
        <begin position="264"/>
        <end position="286"/>
    </location>
</feature>
<evidence type="ECO:0000256" key="8">
    <source>
        <dbReference type="ARBA" id="ARBA00023170"/>
    </source>
</evidence>
<dbReference type="Gene3D" id="1.10.510.10">
    <property type="entry name" value="Transferase(Phosphotransferase) domain 1"/>
    <property type="match status" value="1"/>
</dbReference>
<dbReference type="InterPro" id="IPR011009">
    <property type="entry name" value="Kinase-like_dom_sf"/>
</dbReference>
<dbReference type="CDD" id="cd14066">
    <property type="entry name" value="STKc_IRAK"/>
    <property type="match status" value="1"/>
</dbReference>
<keyword evidence="4" id="KW-0677">Repeat</keyword>
<evidence type="ECO:0008006" key="16">
    <source>
        <dbReference type="Google" id="ProtNLM"/>
    </source>
</evidence>
<feature type="signal peptide" evidence="11">
    <location>
        <begin position="1"/>
        <end position="23"/>
    </location>
</feature>
<feature type="chain" id="PRO_5004808039" description="Protein kinase domain-containing protein" evidence="11">
    <location>
        <begin position="24"/>
        <end position="665"/>
    </location>
</feature>
<dbReference type="FunFam" id="1.10.510.10:FF:000336">
    <property type="entry name" value="Cysteine-rich receptor-like protein kinase 2"/>
    <property type="match status" value="1"/>
</dbReference>
<dbReference type="InterPro" id="IPR000719">
    <property type="entry name" value="Prot_kinase_dom"/>
</dbReference>
<dbReference type="InterPro" id="IPR002902">
    <property type="entry name" value="GNK2"/>
</dbReference>
<keyword evidence="10" id="KW-0472">Membrane</keyword>
<organism evidence="14 15">
    <name type="scientific">Amborella trichopoda</name>
    <dbReference type="NCBI Taxonomy" id="13333"/>
    <lineage>
        <taxon>Eukaryota</taxon>
        <taxon>Viridiplantae</taxon>
        <taxon>Streptophyta</taxon>
        <taxon>Embryophyta</taxon>
        <taxon>Tracheophyta</taxon>
        <taxon>Spermatophyta</taxon>
        <taxon>Magnoliopsida</taxon>
        <taxon>Amborellales</taxon>
        <taxon>Amborellaceae</taxon>
        <taxon>Amborella</taxon>
    </lineage>
</organism>
<dbReference type="GO" id="GO:0004674">
    <property type="term" value="F:protein serine/threonine kinase activity"/>
    <property type="evidence" value="ECO:0000318"/>
    <property type="project" value="GO_Central"/>
</dbReference>
<feature type="transmembrane region" description="Helical" evidence="10">
    <location>
        <begin position="307"/>
        <end position="327"/>
    </location>
</feature>
<evidence type="ECO:0000256" key="10">
    <source>
        <dbReference type="SAM" id="Phobius"/>
    </source>
</evidence>
<evidence type="ECO:0000256" key="11">
    <source>
        <dbReference type="SAM" id="SignalP"/>
    </source>
</evidence>
<keyword evidence="8" id="KW-0675">Receptor</keyword>
<keyword evidence="6" id="KW-0418">Kinase</keyword>
<keyword evidence="10" id="KW-0812">Transmembrane</keyword>
<dbReference type="Proteomes" id="UP000017836">
    <property type="component" value="Unassembled WGS sequence"/>
</dbReference>
<evidence type="ECO:0000313" key="15">
    <source>
        <dbReference type="Proteomes" id="UP000017836"/>
    </source>
</evidence>
<keyword evidence="3 11" id="KW-0732">Signal</keyword>
<dbReference type="PROSITE" id="PS50011">
    <property type="entry name" value="PROTEIN_KINASE_DOM"/>
    <property type="match status" value="1"/>
</dbReference>
<evidence type="ECO:0000256" key="5">
    <source>
        <dbReference type="ARBA" id="ARBA00022741"/>
    </source>
</evidence>
<dbReference type="PANTHER" id="PTHR47973">
    <property type="entry name" value="CYSTEINE-RICH RECEPTOR-LIKE PROTEIN KINASE 3"/>
    <property type="match status" value="1"/>
</dbReference>
<evidence type="ECO:0000256" key="7">
    <source>
        <dbReference type="ARBA" id="ARBA00022840"/>
    </source>
</evidence>
<dbReference type="eggNOG" id="ENOG502QQ8R">
    <property type="taxonomic scope" value="Eukaryota"/>
</dbReference>
<evidence type="ECO:0000256" key="3">
    <source>
        <dbReference type="ARBA" id="ARBA00022729"/>
    </source>
</evidence>
<proteinExistence type="predicted"/>
<dbReference type="InterPro" id="IPR008271">
    <property type="entry name" value="Ser/Thr_kinase_AS"/>
</dbReference>
<keyword evidence="5" id="KW-0547">Nucleotide-binding</keyword>
<dbReference type="Gene3D" id="3.30.430.20">
    <property type="entry name" value="Gnk2 domain, C-X8-C-X2-C motif"/>
    <property type="match status" value="2"/>
</dbReference>
<evidence type="ECO:0000256" key="1">
    <source>
        <dbReference type="ARBA" id="ARBA00022527"/>
    </source>
</evidence>
<evidence type="ECO:0000256" key="4">
    <source>
        <dbReference type="ARBA" id="ARBA00022737"/>
    </source>
</evidence>
<feature type="domain" description="Gnk2-homologous" evidence="13">
    <location>
        <begin position="24"/>
        <end position="125"/>
    </location>
</feature>
<evidence type="ECO:0000256" key="2">
    <source>
        <dbReference type="ARBA" id="ARBA00022679"/>
    </source>
</evidence>
<dbReference type="CDD" id="cd23509">
    <property type="entry name" value="Gnk2-like"/>
    <property type="match status" value="2"/>
</dbReference>
<gene>
    <name evidence="14" type="ORF">AMTR_s00019p00245130</name>
</gene>
<evidence type="ECO:0000256" key="6">
    <source>
        <dbReference type="ARBA" id="ARBA00022777"/>
    </source>
</evidence>